<evidence type="ECO:0000313" key="1">
    <source>
        <dbReference type="EMBL" id="CQH55739.1"/>
    </source>
</evidence>
<proteinExistence type="predicted"/>
<dbReference type="STRING" id="1407499.HHUB_2275"/>
<keyword evidence="2" id="KW-1185">Reference proteome</keyword>
<dbReference type="GeneID" id="26658922"/>
<protein>
    <submittedName>
        <fullName evidence="1">NRDE domain protein</fullName>
    </submittedName>
</protein>
<gene>
    <name evidence="1" type="ORF">HHUB_2275</name>
</gene>
<dbReference type="PANTHER" id="PTHR17985:SF8">
    <property type="entry name" value="TRANSPORT AND GOLGI ORGANIZATION PROTEIN 2 HOMOLOG"/>
    <property type="match status" value="1"/>
</dbReference>
<accession>A0A0U5H3V8</accession>
<dbReference type="OrthoDB" id="312503at2157"/>
<dbReference type="Gene3D" id="3.60.60.10">
    <property type="entry name" value="Penicillin V Acylase, Chain A"/>
    <property type="match status" value="1"/>
</dbReference>
<name>A0A0U5H3V8_9EURY</name>
<dbReference type="RefSeq" id="WP_059056685.1">
    <property type="nucleotide sequence ID" value="NZ_CEML01000002.1"/>
</dbReference>
<dbReference type="PANTHER" id="PTHR17985">
    <property type="entry name" value="SER/THR-RICH PROTEIN T10 IN DGCR REGION"/>
    <property type="match status" value="1"/>
</dbReference>
<dbReference type="KEGG" id="hhb:Hhub_2275"/>
<dbReference type="Proteomes" id="UP000066737">
    <property type="component" value="Chromosome I"/>
</dbReference>
<dbReference type="InterPro" id="IPR008551">
    <property type="entry name" value="TANGO2"/>
</dbReference>
<sequence length="229" mass="24862">MCTLAFAWQGYDDAPLVVGANRDEAVGRPSSPPAVRGANPEVLMPRDEEAGGTWLGVNEHRVFVGVTNRDTDIEGERSRGRLVTDALAAGSADDAIETVEREVADREYAGFNLVIADEHECVLLEWDGVLRTHAFNPGTHVVVNAGFDDGTEKSSVVRDALRGHDSPDAWREAARNALRDHETGACVHRDGYGTRSSSLVTVRADGGVDYEFADGPPCETDFRRVDNQL</sequence>
<reference evidence="2" key="1">
    <citation type="journal article" date="2016" name="Environ. Microbiol.">
        <title>The complete genome of a viable archaeum isolated from 123-million-year-old rock salt.</title>
        <authorList>
            <person name="Jaakkola S.T."/>
            <person name="Pfeiffer F."/>
            <person name="Ravantti J.J."/>
            <person name="Guo Q."/>
            <person name="Liu Y."/>
            <person name="Chen X."/>
            <person name="Ma H."/>
            <person name="Yang C."/>
            <person name="Oksanen H.M."/>
            <person name="Bamford D.H."/>
        </authorList>
    </citation>
    <scope>NUCLEOTIDE SEQUENCE</scope>
    <source>
        <strain evidence="2">JI20-1</strain>
    </source>
</reference>
<dbReference type="EMBL" id="LN831302">
    <property type="protein sequence ID" value="CQH55739.1"/>
    <property type="molecule type" value="Genomic_DNA"/>
</dbReference>
<evidence type="ECO:0000313" key="2">
    <source>
        <dbReference type="Proteomes" id="UP000066737"/>
    </source>
</evidence>
<dbReference type="AlphaFoldDB" id="A0A0U5H3V8"/>
<organism evidence="1 2">
    <name type="scientific">Halobacterium hubeiense</name>
    <dbReference type="NCBI Taxonomy" id="1407499"/>
    <lineage>
        <taxon>Archaea</taxon>
        <taxon>Methanobacteriati</taxon>
        <taxon>Methanobacteriota</taxon>
        <taxon>Stenosarchaea group</taxon>
        <taxon>Halobacteria</taxon>
        <taxon>Halobacteriales</taxon>
        <taxon>Halobacteriaceae</taxon>
        <taxon>Halobacterium</taxon>
    </lineage>
</organism>
<dbReference type="Pfam" id="PF05742">
    <property type="entry name" value="TANGO2"/>
    <property type="match status" value="1"/>
</dbReference>